<reference evidence="15 16" key="1">
    <citation type="submission" date="2015-09" db="EMBL/GenBank/DDBJ databases">
        <title>Genome announcement of multiple Pseudomonas syringae strains.</title>
        <authorList>
            <person name="Thakur S."/>
            <person name="Wang P.W."/>
            <person name="Gong Y."/>
            <person name="Weir B.S."/>
            <person name="Guttman D.S."/>
        </authorList>
    </citation>
    <scope>NUCLEOTIDE SEQUENCE [LARGE SCALE GENOMIC DNA]</scope>
    <source>
        <strain evidence="15 16">ICMP4303</strain>
    </source>
</reference>
<dbReference type="Pfam" id="PF01256">
    <property type="entry name" value="Carb_kinase"/>
    <property type="match status" value="1"/>
</dbReference>
<comment type="function">
    <text evidence="12">Catalyzes the epimerization of the S- and R-forms of NAD(P)HX, a damaged form of NAD(P)H that is a result of enzymatic or heat-dependent hydration. This is a prerequisite for the S-specific NAD(P)H-hydrate dehydratase to allow the repair of both epimers of NAD(P)HX.</text>
</comment>
<dbReference type="InterPro" id="IPR017953">
    <property type="entry name" value="Carbohydrate_kinase_pred_CS"/>
</dbReference>
<comment type="cofactor">
    <cofactor evidence="11">
        <name>Mg(2+)</name>
        <dbReference type="ChEBI" id="CHEBI:18420"/>
    </cofactor>
</comment>
<comment type="function">
    <text evidence="8">Bifunctional enzyme that catalyzes the epimerization of the S- and R-forms of NAD(P)HX and the dehydration of the S-form of NAD(P)HX at the expense of ADP, which is converted to AMP. This allows the repair of both epimers of NAD(P)HX, a damaged form of NAD(P)H that is a result of enzymatic or heat-dependent hydration.</text>
</comment>
<evidence type="ECO:0000313" key="15">
    <source>
        <dbReference type="EMBL" id="KPW51476.1"/>
    </source>
</evidence>
<keyword evidence="12" id="KW-0413">Isomerase</keyword>
<evidence type="ECO:0000256" key="8">
    <source>
        <dbReference type="ARBA" id="ARBA00025153"/>
    </source>
</evidence>
<evidence type="ECO:0000256" key="12">
    <source>
        <dbReference type="HAMAP-Rule" id="MF_01966"/>
    </source>
</evidence>
<dbReference type="EC" id="5.1.99.6" evidence="12"/>
<evidence type="ECO:0000256" key="6">
    <source>
        <dbReference type="ARBA" id="ARBA00023027"/>
    </source>
</evidence>
<sequence>MLGNGFFQHRRAVHERSKAKGSDSLLDALGQLLQALADQLVIVAAQGVAGHIGFFRLGQALRHFGVAGQIVHAQRHHAQRSRHQFVRVGTFAAVGGHIVHFAVIACVKPALQVLLVLCQVKPADPYFLKAQLTPPRLDRQGKGGKIIKCGEWSSNSGHAQRETGTKVRIILPDIGAYRRMFDTKPHLPDALYSAAQVRDLDARLIAAGTPGLELMQRAAHATWRAIRRRWPEANQLTVLAGRGNNAGDGYLVAALAHKAGWQVNVLAVGDPAGLTGDAASAHAAASGIDTQAWGGQPLAGVVLDALLGTGLNGEVREPFLSAINAINASGLPVAAVDIPSGLSADTGHKSGATVRADLTVTFIGLKLGLLTGDAADLVGELVFDDLQADPALVAQTPTSAKRLDAHNLPYLAPRPRTAHKGLFGRVLVIGGDHGFGGAALLCAESALRSGAGMLTLATRAEHVPAALTRMPEIMSAAIRSANQLMALIEPASVLVVGPGMGQGSWGRSLLSAAANADRPQVWDADALNMLAAGQVSLPKNSVITPHPGEAARLLGVGIKDIQADRPAAVRALARKFNTVCVLKGSGSLIADADGRLALCNHGHPAMATAGLGDVLAGLIGALMAQHLTPFDAACLAVWLHASAGQEVGESGRGLAASDIIPAIRQLLEELQPCLI</sequence>
<dbReference type="AlphaFoldDB" id="A0A0P9K8E6"/>
<dbReference type="InterPro" id="IPR036652">
    <property type="entry name" value="YjeF_N_dom_sf"/>
</dbReference>
<keyword evidence="12" id="KW-0479">Metal-binding</keyword>
<dbReference type="GO" id="GO:0046496">
    <property type="term" value="P:nicotinamide nucleotide metabolic process"/>
    <property type="evidence" value="ECO:0007669"/>
    <property type="project" value="UniProtKB-UniRule"/>
</dbReference>
<protein>
    <recommendedName>
        <fullName evidence="11 12">Multifunctional fusion protein</fullName>
    </recommendedName>
    <domain>
        <recommendedName>
            <fullName evidence="11">ADP-dependent (S)-NAD(P)H-hydrate dehydratase</fullName>
            <ecNumber evidence="11">4.2.1.136</ecNumber>
        </recommendedName>
        <alternativeName>
            <fullName evidence="11">ADP-dependent NAD(P)HX dehydratase</fullName>
        </alternativeName>
    </domain>
    <domain>
        <recommendedName>
            <fullName evidence="12">NAD(P)H-hydrate epimerase</fullName>
            <ecNumber evidence="12">5.1.99.6</ecNumber>
        </recommendedName>
        <alternativeName>
            <fullName evidence="12">NAD(P)HX epimerase</fullName>
        </alternativeName>
    </domain>
</protein>
<evidence type="ECO:0000256" key="3">
    <source>
        <dbReference type="ARBA" id="ARBA00022741"/>
    </source>
</evidence>
<dbReference type="SUPFAM" id="SSF64153">
    <property type="entry name" value="YjeF N-terminal domain-like"/>
    <property type="match status" value="1"/>
</dbReference>
<comment type="catalytic activity">
    <reaction evidence="9 11">
        <text>(6S)-NADHX + ADP = AMP + phosphate + NADH + H(+)</text>
        <dbReference type="Rhea" id="RHEA:32223"/>
        <dbReference type="ChEBI" id="CHEBI:15378"/>
        <dbReference type="ChEBI" id="CHEBI:43474"/>
        <dbReference type="ChEBI" id="CHEBI:57945"/>
        <dbReference type="ChEBI" id="CHEBI:64074"/>
        <dbReference type="ChEBI" id="CHEBI:456215"/>
        <dbReference type="ChEBI" id="CHEBI:456216"/>
        <dbReference type="EC" id="4.2.1.136"/>
    </reaction>
</comment>
<dbReference type="PANTHER" id="PTHR12592:SF0">
    <property type="entry name" value="ATP-DEPENDENT (S)-NAD(P)H-HYDRATE DEHYDRATASE"/>
    <property type="match status" value="1"/>
</dbReference>
<gene>
    <name evidence="11" type="primary">nnrD</name>
    <name evidence="12" type="synonym">nnrE</name>
    <name evidence="15" type="ORF">ALO88_05171</name>
</gene>
<keyword evidence="6 11" id="KW-0520">NAD</keyword>
<comment type="similarity">
    <text evidence="2">In the C-terminal section; belongs to the NnrD/CARKD family.</text>
</comment>
<comment type="similarity">
    <text evidence="1">In the N-terminal section; belongs to the NnrE/AIBP family.</text>
</comment>
<keyword evidence="4 11" id="KW-0067">ATP-binding</keyword>
<dbReference type="NCBIfam" id="TIGR00197">
    <property type="entry name" value="yjeF_nterm"/>
    <property type="match status" value="1"/>
</dbReference>
<comment type="caution">
    <text evidence="15">The sequence shown here is derived from an EMBL/GenBank/DDBJ whole genome shotgun (WGS) entry which is preliminary data.</text>
</comment>
<keyword evidence="5 11" id="KW-0521">NADP</keyword>
<dbReference type="GO" id="GO:0052856">
    <property type="term" value="F:NAD(P)HX epimerase activity"/>
    <property type="evidence" value="ECO:0007669"/>
    <property type="project" value="UniProtKB-UniRule"/>
</dbReference>
<dbReference type="GO" id="GO:0005524">
    <property type="term" value="F:ATP binding"/>
    <property type="evidence" value="ECO:0007669"/>
    <property type="project" value="UniProtKB-KW"/>
</dbReference>
<dbReference type="GO" id="GO:0052855">
    <property type="term" value="F:ADP-dependent NAD(P)H-hydrate dehydratase activity"/>
    <property type="evidence" value="ECO:0007669"/>
    <property type="project" value="UniProtKB-UniRule"/>
</dbReference>
<dbReference type="HAMAP" id="MF_01965">
    <property type="entry name" value="NADHX_dehydratase"/>
    <property type="match status" value="1"/>
</dbReference>
<evidence type="ECO:0000256" key="5">
    <source>
        <dbReference type="ARBA" id="ARBA00022857"/>
    </source>
</evidence>
<dbReference type="GO" id="GO:0110051">
    <property type="term" value="P:metabolite repair"/>
    <property type="evidence" value="ECO:0007669"/>
    <property type="project" value="TreeGrafter"/>
</dbReference>
<feature type="binding site" evidence="12">
    <location>
        <position position="245"/>
    </location>
    <ligand>
        <name>K(+)</name>
        <dbReference type="ChEBI" id="CHEBI:29103"/>
    </ligand>
</feature>
<comment type="catalytic activity">
    <reaction evidence="12">
        <text>(6R)-NADPHX = (6S)-NADPHX</text>
        <dbReference type="Rhea" id="RHEA:32227"/>
        <dbReference type="ChEBI" id="CHEBI:64076"/>
        <dbReference type="ChEBI" id="CHEBI:64077"/>
        <dbReference type="EC" id="5.1.99.6"/>
    </reaction>
</comment>
<dbReference type="EC" id="4.2.1.136" evidence="11"/>
<evidence type="ECO:0000256" key="9">
    <source>
        <dbReference type="ARBA" id="ARBA00048238"/>
    </source>
</evidence>
<feature type="binding site" evidence="11">
    <location>
        <position position="499"/>
    </location>
    <ligand>
        <name>(6S)-NADPHX</name>
        <dbReference type="ChEBI" id="CHEBI:64076"/>
    </ligand>
</feature>
<comment type="similarity">
    <text evidence="12">Belongs to the NnrE/AIBP family.</text>
</comment>
<comment type="subunit">
    <text evidence="11">Homotetramer.</text>
</comment>
<feature type="binding site" evidence="11">
    <location>
        <position position="438"/>
    </location>
    <ligand>
        <name>(6S)-NADPHX</name>
        <dbReference type="ChEBI" id="CHEBI:64076"/>
    </ligand>
</feature>
<feature type="binding site" evidence="11">
    <location>
        <position position="546"/>
    </location>
    <ligand>
        <name>(6S)-NADPHX</name>
        <dbReference type="ChEBI" id="CHEBI:64076"/>
    </ligand>
</feature>
<dbReference type="SUPFAM" id="SSF53613">
    <property type="entry name" value="Ribokinase-like"/>
    <property type="match status" value="1"/>
</dbReference>
<evidence type="ECO:0000256" key="1">
    <source>
        <dbReference type="ARBA" id="ARBA00006001"/>
    </source>
</evidence>
<dbReference type="Gene3D" id="3.40.1190.20">
    <property type="match status" value="1"/>
</dbReference>
<accession>A0A0P9K8E6</accession>
<feature type="binding site" evidence="11">
    <location>
        <position position="613"/>
    </location>
    <ligand>
        <name>(6S)-NADPHX</name>
        <dbReference type="ChEBI" id="CHEBI:64076"/>
    </ligand>
</feature>
<organism evidence="15 16">
    <name type="scientific">Pseudomonas syringae pv. antirrhini</name>
    <dbReference type="NCBI Taxonomy" id="251702"/>
    <lineage>
        <taxon>Bacteria</taxon>
        <taxon>Pseudomonadati</taxon>
        <taxon>Pseudomonadota</taxon>
        <taxon>Gammaproteobacteria</taxon>
        <taxon>Pseudomonadales</taxon>
        <taxon>Pseudomonadaceae</taxon>
        <taxon>Pseudomonas</taxon>
    </lineage>
</organism>
<feature type="binding site" evidence="12">
    <location>
        <begin position="308"/>
        <end position="314"/>
    </location>
    <ligand>
        <name>(6S)-NADPHX</name>
        <dbReference type="ChEBI" id="CHEBI:64076"/>
    </ligand>
</feature>
<evidence type="ECO:0000256" key="11">
    <source>
        <dbReference type="HAMAP-Rule" id="MF_01965"/>
    </source>
</evidence>
<evidence type="ECO:0000256" key="10">
    <source>
        <dbReference type="ARBA" id="ARBA00049209"/>
    </source>
</evidence>
<evidence type="ECO:0000256" key="2">
    <source>
        <dbReference type="ARBA" id="ARBA00009524"/>
    </source>
</evidence>
<dbReference type="PATRIC" id="fig|251702.3.peg.3760"/>
<dbReference type="EMBL" id="LJPT01000028">
    <property type="protein sequence ID" value="KPW51476.1"/>
    <property type="molecule type" value="Genomic_DNA"/>
</dbReference>
<keyword evidence="3 11" id="KW-0547">Nucleotide-binding</keyword>
<comment type="catalytic activity">
    <reaction evidence="12">
        <text>(6R)-NADHX = (6S)-NADHX</text>
        <dbReference type="Rhea" id="RHEA:32215"/>
        <dbReference type="ChEBI" id="CHEBI:64074"/>
        <dbReference type="ChEBI" id="CHEBI:64075"/>
        <dbReference type="EC" id="5.1.99.6"/>
    </reaction>
</comment>
<evidence type="ECO:0000259" key="13">
    <source>
        <dbReference type="PROSITE" id="PS51383"/>
    </source>
</evidence>
<dbReference type="InterPro" id="IPR004443">
    <property type="entry name" value="YjeF_N_dom"/>
</dbReference>
<comment type="function">
    <text evidence="11">Catalyzes the dehydration of the S-form of NAD(P)HX at the expense of ADP, which is converted to AMP. Together with NAD(P)HX epimerase, which catalyzes the epimerization of the S- and R-forms, the enzyme allows the repair of both epimers of NAD(P)HX, a damaged form of NAD(P)H that is a result of enzymatic or heat-dependent hydration.</text>
</comment>
<feature type="binding site" evidence="11">
    <location>
        <position position="612"/>
    </location>
    <ligand>
        <name>AMP</name>
        <dbReference type="ChEBI" id="CHEBI:456215"/>
    </ligand>
</feature>
<dbReference type="InterPro" id="IPR000631">
    <property type="entry name" value="CARKD"/>
</dbReference>
<dbReference type="Proteomes" id="UP000050425">
    <property type="component" value="Unassembled WGS sequence"/>
</dbReference>
<feature type="binding site" evidence="11">
    <location>
        <begin position="583"/>
        <end position="587"/>
    </location>
    <ligand>
        <name>AMP</name>
        <dbReference type="ChEBI" id="CHEBI:456215"/>
    </ligand>
</feature>
<name>A0A0P9K8E6_9PSED</name>
<dbReference type="Gene3D" id="3.40.50.10260">
    <property type="entry name" value="YjeF N-terminal domain"/>
    <property type="match status" value="1"/>
</dbReference>
<feature type="domain" description="YjeF C-terminal" evidence="13">
    <location>
        <begin position="403"/>
        <end position="670"/>
    </location>
</feature>
<evidence type="ECO:0000256" key="4">
    <source>
        <dbReference type="ARBA" id="ARBA00022840"/>
    </source>
</evidence>
<feature type="binding site" evidence="12">
    <location>
        <position position="337"/>
    </location>
    <ligand>
        <name>(6S)-NADPHX</name>
        <dbReference type="ChEBI" id="CHEBI:64076"/>
    </ligand>
</feature>
<dbReference type="NCBIfam" id="TIGR00196">
    <property type="entry name" value="yjeF_cterm"/>
    <property type="match status" value="1"/>
</dbReference>
<dbReference type="PROSITE" id="PS51385">
    <property type="entry name" value="YJEF_N"/>
    <property type="match status" value="1"/>
</dbReference>
<dbReference type="Pfam" id="PF03853">
    <property type="entry name" value="YjeF_N"/>
    <property type="match status" value="1"/>
</dbReference>
<comment type="similarity">
    <text evidence="11">Belongs to the NnrD/CARKD family.</text>
</comment>
<evidence type="ECO:0000313" key="16">
    <source>
        <dbReference type="Proteomes" id="UP000050425"/>
    </source>
</evidence>
<dbReference type="PROSITE" id="PS01050">
    <property type="entry name" value="YJEF_C_2"/>
    <property type="match status" value="1"/>
</dbReference>
<dbReference type="PANTHER" id="PTHR12592">
    <property type="entry name" value="ATP-DEPENDENT (S)-NAD(P)H-HYDRATE DEHYDRATASE FAMILY MEMBER"/>
    <property type="match status" value="1"/>
</dbReference>
<dbReference type="PROSITE" id="PS51383">
    <property type="entry name" value="YJEF_C_3"/>
    <property type="match status" value="1"/>
</dbReference>
<comment type="cofactor">
    <cofactor evidence="12">
        <name>K(+)</name>
        <dbReference type="ChEBI" id="CHEBI:29103"/>
    </cofactor>
    <text evidence="12">Binds 1 potassium ion per subunit.</text>
</comment>
<feature type="binding site" evidence="12">
    <location>
        <position position="340"/>
    </location>
    <ligand>
        <name>K(+)</name>
        <dbReference type="ChEBI" id="CHEBI:29103"/>
    </ligand>
</feature>
<evidence type="ECO:0000256" key="7">
    <source>
        <dbReference type="ARBA" id="ARBA00023239"/>
    </source>
</evidence>
<comment type="catalytic activity">
    <reaction evidence="10 11">
        <text>(6S)-NADPHX + ADP = AMP + phosphate + NADPH + H(+)</text>
        <dbReference type="Rhea" id="RHEA:32235"/>
        <dbReference type="ChEBI" id="CHEBI:15378"/>
        <dbReference type="ChEBI" id="CHEBI:43474"/>
        <dbReference type="ChEBI" id="CHEBI:57783"/>
        <dbReference type="ChEBI" id="CHEBI:64076"/>
        <dbReference type="ChEBI" id="CHEBI:456215"/>
        <dbReference type="ChEBI" id="CHEBI:456216"/>
        <dbReference type="EC" id="4.2.1.136"/>
    </reaction>
</comment>
<feature type="binding site" evidence="12">
    <location>
        <position position="304"/>
    </location>
    <ligand>
        <name>K(+)</name>
        <dbReference type="ChEBI" id="CHEBI:29103"/>
    </ligand>
</feature>
<feature type="domain" description="YjeF N-terminal" evidence="14">
    <location>
        <begin position="197"/>
        <end position="394"/>
    </location>
</feature>
<proteinExistence type="inferred from homology"/>
<dbReference type="GO" id="GO:0046872">
    <property type="term" value="F:metal ion binding"/>
    <property type="evidence" value="ECO:0007669"/>
    <property type="project" value="UniProtKB-KW"/>
</dbReference>
<evidence type="ECO:0000259" key="14">
    <source>
        <dbReference type="PROSITE" id="PS51385"/>
    </source>
</evidence>
<dbReference type="CDD" id="cd01171">
    <property type="entry name" value="YXKO-related"/>
    <property type="match status" value="1"/>
</dbReference>
<keyword evidence="7 11" id="KW-0456">Lyase</keyword>
<comment type="caution">
    <text evidence="12">Lacks conserved residue(s) required for the propagation of feature annotation.</text>
</comment>
<dbReference type="InterPro" id="IPR029056">
    <property type="entry name" value="Ribokinase-like"/>
</dbReference>
<dbReference type="HAMAP" id="MF_01966">
    <property type="entry name" value="NADHX_epimerase"/>
    <property type="match status" value="1"/>
</dbReference>
<keyword evidence="12" id="KW-0630">Potassium</keyword>